<accession>A0A6A6RAW9</accession>
<feature type="non-terminal residue" evidence="2">
    <location>
        <position position="66"/>
    </location>
</feature>
<keyword evidence="3" id="KW-1185">Reference proteome</keyword>
<sequence>MPPRNSRFWRNLLERVSNSSQMIIFVVCTLTAVLWAALLGMMIMTGRDRWNRGDGWNRVFRGFMLG</sequence>
<keyword evidence="1" id="KW-0812">Transmembrane</keyword>
<organism evidence="2 3">
    <name type="scientific">Lophium mytilinum</name>
    <dbReference type="NCBI Taxonomy" id="390894"/>
    <lineage>
        <taxon>Eukaryota</taxon>
        <taxon>Fungi</taxon>
        <taxon>Dikarya</taxon>
        <taxon>Ascomycota</taxon>
        <taxon>Pezizomycotina</taxon>
        <taxon>Dothideomycetes</taxon>
        <taxon>Pleosporomycetidae</taxon>
        <taxon>Mytilinidiales</taxon>
        <taxon>Mytilinidiaceae</taxon>
        <taxon>Lophium</taxon>
    </lineage>
</organism>
<name>A0A6A6RAW9_9PEZI</name>
<feature type="transmembrane region" description="Helical" evidence="1">
    <location>
        <begin position="20"/>
        <end position="43"/>
    </location>
</feature>
<protein>
    <submittedName>
        <fullName evidence="2">Uncharacterized protein</fullName>
    </submittedName>
</protein>
<reference evidence="2" key="1">
    <citation type="journal article" date="2020" name="Stud. Mycol.">
        <title>101 Dothideomycetes genomes: a test case for predicting lifestyles and emergence of pathogens.</title>
        <authorList>
            <person name="Haridas S."/>
            <person name="Albert R."/>
            <person name="Binder M."/>
            <person name="Bloem J."/>
            <person name="Labutti K."/>
            <person name="Salamov A."/>
            <person name="Andreopoulos B."/>
            <person name="Baker S."/>
            <person name="Barry K."/>
            <person name="Bills G."/>
            <person name="Bluhm B."/>
            <person name="Cannon C."/>
            <person name="Castanera R."/>
            <person name="Culley D."/>
            <person name="Daum C."/>
            <person name="Ezra D."/>
            <person name="Gonzalez J."/>
            <person name="Henrissat B."/>
            <person name="Kuo A."/>
            <person name="Liang C."/>
            <person name="Lipzen A."/>
            <person name="Lutzoni F."/>
            <person name="Magnuson J."/>
            <person name="Mondo S."/>
            <person name="Nolan M."/>
            <person name="Ohm R."/>
            <person name="Pangilinan J."/>
            <person name="Park H.-J."/>
            <person name="Ramirez L."/>
            <person name="Alfaro M."/>
            <person name="Sun H."/>
            <person name="Tritt A."/>
            <person name="Yoshinaga Y."/>
            <person name="Zwiers L.-H."/>
            <person name="Turgeon B."/>
            <person name="Goodwin S."/>
            <person name="Spatafora J."/>
            <person name="Crous P."/>
            <person name="Grigoriev I."/>
        </authorList>
    </citation>
    <scope>NUCLEOTIDE SEQUENCE</scope>
    <source>
        <strain evidence="2">CBS 269.34</strain>
    </source>
</reference>
<dbReference type="Proteomes" id="UP000799750">
    <property type="component" value="Unassembled WGS sequence"/>
</dbReference>
<proteinExistence type="predicted"/>
<dbReference type="EMBL" id="MU004182">
    <property type="protein sequence ID" value="KAF2501562.1"/>
    <property type="molecule type" value="Genomic_DNA"/>
</dbReference>
<keyword evidence="1" id="KW-0472">Membrane</keyword>
<evidence type="ECO:0000313" key="3">
    <source>
        <dbReference type="Proteomes" id="UP000799750"/>
    </source>
</evidence>
<evidence type="ECO:0000313" key="2">
    <source>
        <dbReference type="EMBL" id="KAF2501562.1"/>
    </source>
</evidence>
<keyword evidence="1" id="KW-1133">Transmembrane helix</keyword>
<dbReference type="AlphaFoldDB" id="A0A6A6RAW9"/>
<evidence type="ECO:0000256" key="1">
    <source>
        <dbReference type="SAM" id="Phobius"/>
    </source>
</evidence>
<gene>
    <name evidence="2" type="ORF">BU16DRAFT_522517</name>
</gene>